<dbReference type="SMART" id="SM00409">
    <property type="entry name" value="IG"/>
    <property type="match status" value="2"/>
</dbReference>
<reference evidence="2 3" key="1">
    <citation type="journal article" date="2011" name="Science">
        <title>The ecoresponsive genome of Daphnia pulex.</title>
        <authorList>
            <person name="Colbourne J.K."/>
            <person name="Pfrender M.E."/>
            <person name="Gilbert D."/>
            <person name="Thomas W.K."/>
            <person name="Tucker A."/>
            <person name="Oakley T.H."/>
            <person name="Tokishita S."/>
            <person name="Aerts A."/>
            <person name="Arnold G.J."/>
            <person name="Basu M.K."/>
            <person name="Bauer D.J."/>
            <person name="Caceres C.E."/>
            <person name="Carmel L."/>
            <person name="Casola C."/>
            <person name="Choi J.H."/>
            <person name="Detter J.C."/>
            <person name="Dong Q."/>
            <person name="Dusheyko S."/>
            <person name="Eads B.D."/>
            <person name="Frohlich T."/>
            <person name="Geiler-Samerotte K.A."/>
            <person name="Gerlach D."/>
            <person name="Hatcher P."/>
            <person name="Jogdeo S."/>
            <person name="Krijgsveld J."/>
            <person name="Kriventseva E.V."/>
            <person name="Kultz D."/>
            <person name="Laforsch C."/>
            <person name="Lindquist E."/>
            <person name="Lopez J."/>
            <person name="Manak J.R."/>
            <person name="Muller J."/>
            <person name="Pangilinan J."/>
            <person name="Patwardhan R.P."/>
            <person name="Pitluck S."/>
            <person name="Pritham E.J."/>
            <person name="Rechtsteiner A."/>
            <person name="Rho M."/>
            <person name="Rogozin I.B."/>
            <person name="Sakarya O."/>
            <person name="Salamov A."/>
            <person name="Schaack S."/>
            <person name="Shapiro H."/>
            <person name="Shiga Y."/>
            <person name="Skalitzky C."/>
            <person name="Smith Z."/>
            <person name="Souvorov A."/>
            <person name="Sung W."/>
            <person name="Tang Z."/>
            <person name="Tsuchiya D."/>
            <person name="Tu H."/>
            <person name="Vos H."/>
            <person name="Wang M."/>
            <person name="Wolf Y.I."/>
            <person name="Yamagata H."/>
            <person name="Yamada T."/>
            <person name="Ye Y."/>
            <person name="Shaw J.R."/>
            <person name="Andrews J."/>
            <person name="Crease T.J."/>
            <person name="Tang H."/>
            <person name="Lucas S.M."/>
            <person name="Robertson H.M."/>
            <person name="Bork P."/>
            <person name="Koonin E.V."/>
            <person name="Zdobnov E.M."/>
            <person name="Grigoriev I.V."/>
            <person name="Lynch M."/>
            <person name="Boore J.L."/>
        </authorList>
    </citation>
    <scope>NUCLEOTIDE SEQUENCE [LARGE SCALE GENOMIC DNA]</scope>
</reference>
<dbReference type="InterPro" id="IPR003599">
    <property type="entry name" value="Ig_sub"/>
</dbReference>
<dbReference type="SMART" id="SM00408">
    <property type="entry name" value="IGc2"/>
    <property type="match status" value="2"/>
</dbReference>
<dbReference type="InterPro" id="IPR013151">
    <property type="entry name" value="Immunoglobulin_dom"/>
</dbReference>
<dbReference type="InterPro" id="IPR036179">
    <property type="entry name" value="Ig-like_dom_sf"/>
</dbReference>
<protein>
    <recommendedName>
        <fullName evidence="1">Ig-like domain-containing protein</fullName>
    </recommendedName>
</protein>
<organism evidence="2 3">
    <name type="scientific">Daphnia pulex</name>
    <name type="common">Water flea</name>
    <dbReference type="NCBI Taxonomy" id="6669"/>
    <lineage>
        <taxon>Eukaryota</taxon>
        <taxon>Metazoa</taxon>
        <taxon>Ecdysozoa</taxon>
        <taxon>Arthropoda</taxon>
        <taxon>Crustacea</taxon>
        <taxon>Branchiopoda</taxon>
        <taxon>Diplostraca</taxon>
        <taxon>Cladocera</taxon>
        <taxon>Anomopoda</taxon>
        <taxon>Daphniidae</taxon>
        <taxon>Daphnia</taxon>
    </lineage>
</organism>
<name>E9FQY3_DAPPU</name>
<dbReference type="InterPro" id="IPR013106">
    <property type="entry name" value="Ig_V-set"/>
</dbReference>
<feature type="domain" description="Ig-like" evidence="1">
    <location>
        <begin position="29"/>
        <end position="132"/>
    </location>
</feature>
<dbReference type="eggNOG" id="KOG3510">
    <property type="taxonomic scope" value="Eukaryota"/>
</dbReference>
<dbReference type="FunFam" id="2.60.40.10:FF:001061">
    <property type="entry name" value="Uncharacterized protein, isoform C"/>
    <property type="match status" value="1"/>
</dbReference>
<dbReference type="InParanoid" id="E9FQY3"/>
<sequence length="306" mass="33425">MVAASSTRNPLHNDEISAAAVESIPSPMPSLYTRTQLVLGPALNVTVREGDKAVMPCIAPHLGDKTVSWIRQKDLAILISGDHVYTSDTRVASLHPSSSALWGLQISPVRSSDEGFYQCQVNTEPKQSHTVVLVVLEQDLKDSPSVPSLPVSTTASTGRISKMSLKIAGNSQERTAIEGSNLVLTCSVILHEDGLHGKNIDLTWWRGNLKFNSKTAGSQVISNQAEGTTEIKAELNIGFVQLSDAGTYYCRAEPKNFQHETIKTYFLKEAFVTLNVVRKHTENIAYLFMPPSVNLILIACCTVMFL</sequence>
<dbReference type="PROSITE" id="PS50835">
    <property type="entry name" value="IG_LIKE"/>
    <property type="match status" value="2"/>
</dbReference>
<dbReference type="Proteomes" id="UP000000305">
    <property type="component" value="Unassembled WGS sequence"/>
</dbReference>
<dbReference type="PhylomeDB" id="E9FQY3"/>
<gene>
    <name evidence="2" type="ORF">DAPPUDRAFT_309842</name>
</gene>
<dbReference type="Pfam" id="PF00047">
    <property type="entry name" value="ig"/>
    <property type="match status" value="2"/>
</dbReference>
<evidence type="ECO:0000313" key="3">
    <source>
        <dbReference type="Proteomes" id="UP000000305"/>
    </source>
</evidence>
<dbReference type="Gene3D" id="2.60.40.10">
    <property type="entry name" value="Immunoglobulins"/>
    <property type="match status" value="2"/>
</dbReference>
<dbReference type="InterPro" id="IPR037448">
    <property type="entry name" value="Zig-8"/>
</dbReference>
<proteinExistence type="predicted"/>
<evidence type="ECO:0000259" key="1">
    <source>
        <dbReference type="PROSITE" id="PS50835"/>
    </source>
</evidence>
<evidence type="ECO:0000313" key="2">
    <source>
        <dbReference type="EMBL" id="EFX90285.1"/>
    </source>
</evidence>
<dbReference type="InterPro" id="IPR003598">
    <property type="entry name" value="Ig_sub2"/>
</dbReference>
<dbReference type="STRING" id="6669.E9FQY3"/>
<dbReference type="GO" id="GO:0050808">
    <property type="term" value="P:synapse organization"/>
    <property type="evidence" value="ECO:0000318"/>
    <property type="project" value="GO_Central"/>
</dbReference>
<dbReference type="EMBL" id="GL732523">
    <property type="protein sequence ID" value="EFX90285.1"/>
    <property type="molecule type" value="Genomic_DNA"/>
</dbReference>
<keyword evidence="3" id="KW-1185">Reference proteome</keyword>
<dbReference type="SUPFAM" id="SSF48726">
    <property type="entry name" value="Immunoglobulin"/>
    <property type="match status" value="2"/>
</dbReference>
<dbReference type="PANTHER" id="PTHR23279:SF6">
    <property type="entry name" value="DEFECTIVE PROBOSCIS EXTENSION RESPONSE 7, ISOFORM F"/>
    <property type="match status" value="1"/>
</dbReference>
<dbReference type="InterPro" id="IPR013783">
    <property type="entry name" value="Ig-like_fold"/>
</dbReference>
<dbReference type="PANTHER" id="PTHR23279">
    <property type="entry name" value="DEFECTIVE PROBOSCIS EXTENSION RESPONSE DPR -RELATED"/>
    <property type="match status" value="1"/>
</dbReference>
<accession>E9FQY3</accession>
<dbReference type="SMART" id="SM00406">
    <property type="entry name" value="IGv"/>
    <property type="match status" value="1"/>
</dbReference>
<dbReference type="AlphaFoldDB" id="E9FQY3"/>
<feature type="domain" description="Ig-like" evidence="1">
    <location>
        <begin position="144"/>
        <end position="263"/>
    </location>
</feature>
<dbReference type="GO" id="GO:0032589">
    <property type="term" value="C:neuron projection membrane"/>
    <property type="evidence" value="ECO:0000318"/>
    <property type="project" value="GO_Central"/>
</dbReference>
<dbReference type="InterPro" id="IPR007110">
    <property type="entry name" value="Ig-like_dom"/>
</dbReference>
<dbReference type="KEGG" id="dpx:DAPPUDRAFT_309842"/>
<dbReference type="OrthoDB" id="8049355at2759"/>
<dbReference type="HOGENOM" id="CLU_909894_0_0_1"/>